<evidence type="ECO:0000256" key="1">
    <source>
        <dbReference type="SAM" id="MobiDB-lite"/>
    </source>
</evidence>
<dbReference type="AlphaFoldDB" id="A0A3P1XK06"/>
<feature type="region of interest" description="Disordered" evidence="1">
    <location>
        <begin position="75"/>
        <end position="94"/>
    </location>
</feature>
<organism evidence="2 3">
    <name type="scientific">Tannerella forsythia</name>
    <name type="common">Bacteroides forsythus</name>
    <dbReference type="NCBI Taxonomy" id="28112"/>
    <lineage>
        <taxon>Bacteria</taxon>
        <taxon>Pseudomonadati</taxon>
        <taxon>Bacteroidota</taxon>
        <taxon>Bacteroidia</taxon>
        <taxon>Bacteroidales</taxon>
        <taxon>Tannerellaceae</taxon>
        <taxon>Tannerella</taxon>
    </lineage>
</organism>
<evidence type="ECO:0000313" key="2">
    <source>
        <dbReference type="EMBL" id="RRD59089.1"/>
    </source>
</evidence>
<protein>
    <submittedName>
        <fullName evidence="2">Uncharacterized protein</fullName>
    </submittedName>
</protein>
<dbReference type="RefSeq" id="WP_124752359.1">
    <property type="nucleotide sequence ID" value="NZ_RQYS01000055.1"/>
</dbReference>
<sequence length="94" mass="10386">MSEQKGAMSEQKGAMSEQKGSMSEQKGSMSEQKGSMSEQKARMSEQKGSMSNLFLTKWQGNDKMSLQDSEIVAKNTQEEGRKQGQRSGVFILSV</sequence>
<proteinExistence type="predicted"/>
<feature type="compositionally biased region" description="Polar residues" evidence="1">
    <location>
        <begin position="18"/>
        <end position="38"/>
    </location>
</feature>
<feature type="region of interest" description="Disordered" evidence="1">
    <location>
        <begin position="1"/>
        <end position="48"/>
    </location>
</feature>
<accession>A0A3P1XK06</accession>
<gene>
    <name evidence="2" type="ORF">EII40_11415</name>
</gene>
<dbReference type="Proteomes" id="UP000278609">
    <property type="component" value="Unassembled WGS sequence"/>
</dbReference>
<dbReference type="EMBL" id="RQYS01000055">
    <property type="protein sequence ID" value="RRD59089.1"/>
    <property type="molecule type" value="Genomic_DNA"/>
</dbReference>
<name>A0A3P1XK06_TANFO</name>
<evidence type="ECO:0000313" key="3">
    <source>
        <dbReference type="Proteomes" id="UP000278609"/>
    </source>
</evidence>
<comment type="caution">
    <text evidence="2">The sequence shown here is derived from an EMBL/GenBank/DDBJ whole genome shotgun (WGS) entry which is preliminary data.</text>
</comment>
<reference evidence="2 3" key="1">
    <citation type="submission" date="2018-11" db="EMBL/GenBank/DDBJ databases">
        <title>Genomes From Bacteria Associated with the Canine Oral Cavity: a Test Case for Automated Genome-Based Taxonomic Assignment.</title>
        <authorList>
            <person name="Coil D.A."/>
            <person name="Jospin G."/>
            <person name="Darling A.E."/>
            <person name="Wallis C."/>
            <person name="Davis I.J."/>
            <person name="Harris S."/>
            <person name="Eisen J.A."/>
            <person name="Holcombe L.J."/>
            <person name="O'Flynn C."/>
        </authorList>
    </citation>
    <scope>NUCLEOTIDE SEQUENCE [LARGE SCALE GENOMIC DNA]</scope>
    <source>
        <strain evidence="2 3">OH2617_COT-023</strain>
    </source>
</reference>